<dbReference type="InterPro" id="IPR011826">
    <property type="entry name" value="HAcnase/IPMdehydase_lsu_prok"/>
</dbReference>
<evidence type="ECO:0000256" key="7">
    <source>
        <dbReference type="ARBA" id="ARBA00023304"/>
    </source>
</evidence>
<keyword evidence="5" id="KW-0411">Iron-sulfur</keyword>
<keyword evidence="10" id="KW-1185">Reference proteome</keyword>
<evidence type="ECO:0000256" key="3">
    <source>
        <dbReference type="ARBA" id="ARBA00022723"/>
    </source>
</evidence>
<dbReference type="GO" id="GO:0009098">
    <property type="term" value="P:L-leucine biosynthetic process"/>
    <property type="evidence" value="ECO:0007669"/>
    <property type="project" value="UniProtKB-KW"/>
</dbReference>
<evidence type="ECO:0000313" key="10">
    <source>
        <dbReference type="Proteomes" id="UP000053352"/>
    </source>
</evidence>
<dbReference type="GO" id="GO:0051539">
    <property type="term" value="F:4 iron, 4 sulfur cluster binding"/>
    <property type="evidence" value="ECO:0007669"/>
    <property type="project" value="UniProtKB-KW"/>
</dbReference>
<accession>A0A0V8RXF7</accession>
<organism evidence="9 10">
    <name type="scientific">Pyrodictium occultum</name>
    <dbReference type="NCBI Taxonomy" id="2309"/>
    <lineage>
        <taxon>Archaea</taxon>
        <taxon>Thermoproteota</taxon>
        <taxon>Thermoprotei</taxon>
        <taxon>Desulfurococcales</taxon>
        <taxon>Pyrodictiaceae</taxon>
        <taxon>Pyrodictium</taxon>
    </lineage>
</organism>
<dbReference type="AlphaFoldDB" id="A0A0V8RXF7"/>
<evidence type="ECO:0000313" key="9">
    <source>
        <dbReference type="EMBL" id="KSW12642.1"/>
    </source>
</evidence>
<keyword evidence="2" id="KW-0004">4Fe-4S</keyword>
<dbReference type="NCBIfam" id="TIGR01343">
    <property type="entry name" value="hacA_fam"/>
    <property type="match status" value="1"/>
</dbReference>
<keyword evidence="3" id="KW-0479">Metal-binding</keyword>
<dbReference type="Gene3D" id="3.30.499.10">
    <property type="entry name" value="Aconitase, domain 3"/>
    <property type="match status" value="2"/>
</dbReference>
<evidence type="ECO:0000256" key="6">
    <source>
        <dbReference type="ARBA" id="ARBA00023239"/>
    </source>
</evidence>
<dbReference type="GO" id="GO:0046872">
    <property type="term" value="F:metal ion binding"/>
    <property type="evidence" value="ECO:0007669"/>
    <property type="project" value="UniProtKB-KW"/>
</dbReference>
<protein>
    <recommendedName>
        <fullName evidence="8">Aconitase/3-isopropylmalate dehydratase large subunit alpha/beta/alpha domain-containing protein</fullName>
    </recommendedName>
</protein>
<evidence type="ECO:0000259" key="8">
    <source>
        <dbReference type="Pfam" id="PF00330"/>
    </source>
</evidence>
<dbReference type="PANTHER" id="PTHR43822:SF2">
    <property type="entry name" value="HOMOACONITASE, MITOCHONDRIAL"/>
    <property type="match status" value="1"/>
</dbReference>
<keyword evidence="1" id="KW-0432">Leucine biosynthesis</keyword>
<dbReference type="STRING" id="2309.CF15_01240"/>
<proteinExistence type="predicted"/>
<keyword evidence="6" id="KW-0456">Lyase</keyword>
<dbReference type="Proteomes" id="UP000053352">
    <property type="component" value="Unassembled WGS sequence"/>
</dbReference>
<dbReference type="InterPro" id="IPR001030">
    <property type="entry name" value="Acoase/IPM_deHydtase_lsu_aba"/>
</dbReference>
<dbReference type="NCBIfam" id="NF001614">
    <property type="entry name" value="PRK00402.1"/>
    <property type="match status" value="1"/>
</dbReference>
<dbReference type="GO" id="GO:0003861">
    <property type="term" value="F:3-isopropylmalate dehydratase activity"/>
    <property type="evidence" value="ECO:0007669"/>
    <property type="project" value="InterPro"/>
</dbReference>
<evidence type="ECO:0000256" key="5">
    <source>
        <dbReference type="ARBA" id="ARBA00023014"/>
    </source>
</evidence>
<dbReference type="PROSITE" id="PS00450">
    <property type="entry name" value="ACONITASE_1"/>
    <property type="match status" value="1"/>
</dbReference>
<reference evidence="9 10" key="1">
    <citation type="submission" date="2015-11" db="EMBL/GenBank/DDBJ databases">
        <title>Genome sequence of Pyrodictium occultum PL-19, a marine hyperthermophilic archaeon isolated from Volcano, Italy.</title>
        <authorList>
            <person name="Utturkar S."/>
            <person name="Huber H."/>
            <person name="Leptihn S."/>
            <person name="Brown S."/>
            <person name="Stetter K.O."/>
            <person name="Podar M."/>
        </authorList>
    </citation>
    <scope>NUCLEOTIDE SEQUENCE [LARGE SCALE GENOMIC DNA]</scope>
    <source>
        <strain evidence="9 10">PL-19</strain>
    </source>
</reference>
<dbReference type="PRINTS" id="PR00415">
    <property type="entry name" value="ACONITASE"/>
</dbReference>
<dbReference type="EMBL" id="LNTB01000001">
    <property type="protein sequence ID" value="KSW12642.1"/>
    <property type="molecule type" value="Genomic_DNA"/>
</dbReference>
<feature type="domain" description="Aconitase/3-isopropylmalate dehydratase large subunit alpha/beta/alpha" evidence="8">
    <location>
        <begin position="1"/>
        <end position="381"/>
    </location>
</feature>
<keyword evidence="7" id="KW-0100">Branched-chain amino acid biosynthesis</keyword>
<dbReference type="InterPro" id="IPR018136">
    <property type="entry name" value="Aconitase_4Fe-4S_BS"/>
</dbReference>
<dbReference type="Pfam" id="PF00330">
    <property type="entry name" value="Aconitase"/>
    <property type="match status" value="1"/>
</dbReference>
<keyword evidence="4" id="KW-0408">Iron</keyword>
<evidence type="ECO:0000256" key="1">
    <source>
        <dbReference type="ARBA" id="ARBA00022430"/>
    </source>
</evidence>
<dbReference type="NCBIfam" id="TIGR02086">
    <property type="entry name" value="IPMI_arch"/>
    <property type="match status" value="1"/>
</dbReference>
<dbReference type="InterPro" id="IPR015931">
    <property type="entry name" value="Acnase/IPM_dHydase_lsu_aba_1/3"/>
</dbReference>
<evidence type="ECO:0000256" key="2">
    <source>
        <dbReference type="ARBA" id="ARBA00022485"/>
    </source>
</evidence>
<name>A0A0V8RXF7_PYROC</name>
<dbReference type="PANTHER" id="PTHR43822">
    <property type="entry name" value="HOMOACONITASE, MITOCHONDRIAL-RELATED"/>
    <property type="match status" value="1"/>
</dbReference>
<dbReference type="InterPro" id="IPR050067">
    <property type="entry name" value="IPM_dehydratase_rel_enz"/>
</dbReference>
<evidence type="ECO:0000256" key="4">
    <source>
        <dbReference type="ARBA" id="ARBA00023004"/>
    </source>
</evidence>
<gene>
    <name evidence="9" type="ORF">CF15_01240</name>
</gene>
<dbReference type="InterPro" id="IPR006251">
    <property type="entry name" value="Homoacnase/IPMdehydase_lsu"/>
</dbReference>
<comment type="caution">
    <text evidence="9">The sequence shown here is derived from an EMBL/GenBank/DDBJ whole genome shotgun (WGS) entry which is preliminary data.</text>
</comment>
<dbReference type="SUPFAM" id="SSF53732">
    <property type="entry name" value="Aconitase iron-sulfur domain"/>
    <property type="match status" value="1"/>
</dbReference>
<sequence>MMNDVTGLLALRVLRETGAEKLLDCRRQQPRVVLAFDHYSPAPTAAAATGHSMLRELARSRGCRLWDVGYGIMHQAAVEELVEPGWLVLGADSHTITYGALSVFSTGIGSTEAAYAAVTGRLWLRVPEPVYIELTGSLGEGVTGKDLALRLLGFFGGDGLLYRSVEFHGPGLARLGVSDRLTVSNMMVEAGAKTALFPFDGVAAEWYRATRGREPPPGAGELRVEPGPGEESVEINLGETVPMVAKPPAPYNVAPVEEVEGTEVDQVFIGSCTNGRLEDLEAAARILKGRRARARLIVTPASRRIYDMALRSGLLQVLHEAGAVITPPGCGACFGAHMGVAGEGEVVVSTSNRNFPGRMGPPSARVYLASPYTAAAAAATGRITDPRELLR</sequence>
<keyword evidence="1" id="KW-0028">Amino-acid biosynthesis</keyword>
<dbReference type="InterPro" id="IPR036008">
    <property type="entry name" value="Aconitase_4Fe-4S_dom"/>
</dbReference>